<keyword evidence="3" id="KW-0326">Glycosidase</keyword>
<keyword evidence="1" id="KW-0732">Signal</keyword>
<dbReference type="RefSeq" id="WP_146682605.1">
    <property type="nucleotide sequence ID" value="NZ_CP019646.1"/>
</dbReference>
<accession>A0A1Q2MDJ1</accession>
<dbReference type="Gene3D" id="3.20.20.80">
    <property type="entry name" value="Glycosidases"/>
    <property type="match status" value="2"/>
</dbReference>
<dbReference type="SMART" id="SM00642">
    <property type="entry name" value="Aamy"/>
    <property type="match status" value="1"/>
</dbReference>
<protein>
    <submittedName>
        <fullName evidence="3">Putative oligo-1,6-glucosidase 2</fullName>
        <ecNumber evidence="3">3.2.1.10</ecNumber>
    </submittedName>
</protein>
<feature type="signal peptide" evidence="1">
    <location>
        <begin position="1"/>
        <end position="18"/>
    </location>
</feature>
<evidence type="ECO:0000256" key="1">
    <source>
        <dbReference type="SAM" id="SignalP"/>
    </source>
</evidence>
<dbReference type="InterPro" id="IPR028994">
    <property type="entry name" value="Integrin_alpha_N"/>
</dbReference>
<dbReference type="STRING" id="1851148.SMSP2_00677"/>
<evidence type="ECO:0000313" key="4">
    <source>
        <dbReference type="Proteomes" id="UP000188181"/>
    </source>
</evidence>
<dbReference type="PANTHER" id="PTHR10357">
    <property type="entry name" value="ALPHA-AMYLASE FAMILY MEMBER"/>
    <property type="match status" value="1"/>
</dbReference>
<dbReference type="SUPFAM" id="SSF69318">
    <property type="entry name" value="Integrin alpha N-terminal domain"/>
    <property type="match status" value="1"/>
</dbReference>
<dbReference type="EC" id="3.2.1.10" evidence="3"/>
<dbReference type="GO" id="GO:0004574">
    <property type="term" value="F:oligo-1,6-glucosidase activity"/>
    <property type="evidence" value="ECO:0007669"/>
    <property type="project" value="UniProtKB-EC"/>
</dbReference>
<dbReference type="OrthoDB" id="226102at2"/>
<evidence type="ECO:0000313" key="3">
    <source>
        <dbReference type="EMBL" id="AQQ70332.1"/>
    </source>
</evidence>
<dbReference type="AlphaFoldDB" id="A0A1Q2MDJ1"/>
<keyword evidence="4" id="KW-1185">Reference proteome</keyword>
<gene>
    <name evidence="3" type="primary">ycdG</name>
    <name evidence="3" type="ORF">SMSP2_00677</name>
</gene>
<dbReference type="InterPro" id="IPR017853">
    <property type="entry name" value="GH"/>
</dbReference>
<dbReference type="Proteomes" id="UP000188181">
    <property type="component" value="Chromosome"/>
</dbReference>
<dbReference type="SUPFAM" id="SSF51445">
    <property type="entry name" value="(Trans)glycosidases"/>
    <property type="match status" value="1"/>
</dbReference>
<dbReference type="Pfam" id="PF00128">
    <property type="entry name" value="Alpha-amylase"/>
    <property type="match status" value="1"/>
</dbReference>
<dbReference type="KEGG" id="pbas:SMSP2_00677"/>
<reference evidence="4" key="1">
    <citation type="submission" date="2017-02" db="EMBL/GenBank/DDBJ databases">
        <title>Comparative genomics and description of representatives of a novel lineage of planctomycetes thriving in anoxic sediments.</title>
        <authorList>
            <person name="Spring S."/>
            <person name="Bunk B."/>
            <person name="Sproer C."/>
        </authorList>
    </citation>
    <scope>NUCLEOTIDE SEQUENCE [LARGE SCALE GENOMIC DNA]</scope>
    <source>
        <strain evidence="4">SM-Chi-D1</strain>
    </source>
</reference>
<dbReference type="GO" id="GO:0005975">
    <property type="term" value="P:carbohydrate metabolic process"/>
    <property type="evidence" value="ECO:0007669"/>
    <property type="project" value="InterPro"/>
</dbReference>
<feature type="domain" description="Glycosyl hydrolase family 13 catalytic" evidence="2">
    <location>
        <begin position="45"/>
        <end position="648"/>
    </location>
</feature>
<evidence type="ECO:0000259" key="2">
    <source>
        <dbReference type="SMART" id="SM00642"/>
    </source>
</evidence>
<sequence length="763" mass="85619">MAYRIILVLLATSAFAFADEYFYGYTGDGSVPPSPDWMHDAVFYSLNVQHFGKTQTKGSYFDKAAAELEYVKELGANTVVINPVQEFVANMPKAYWNGYYLKDPTAISDVYGGGRDFKKFVDKAHSLGLKVIVDVVVRHVYADGPEAKKLLAQGKHDWFVPGLTKEQLEVPFRGDTVGAYNAEKGEFVFLSFDSSAVSEVNNQKKYHFIKSDAAAKTVTGDWDGDGRDSVGVRQPDGTFLLGGIARASQVSQVEHIFKFGPAGEHIIPIAGDWDGDGKDTLGIYDPQTGTFFIKNSLAPGKADATFNGLRAGMVPLAGDWDGDGRDTLGEYDPNSGKFYHYDSKGELVTQAYRFGSVGEYTAVSGDWNDDGKNGIALVKDAHPQYGYGHRFIYIYKNKISGGAADGTFELNLPAGYNDCAIAGNFDYNAQRTPSILFGGTCYHYKWDNEDLQEYMIDLWVDLVRKFDFDGYRLDLEAYQTVLVPFGNQNIWKRVIEKCYNDFDKKILIISEMDGMGNNNIHAEQDTFGVLTNLHWDPAGKKRNFMVNANIVDTAKTLENTYYTMTLSCHDHAEFQAQGRRSTFGYMVFSPFMPWWRMGEEINALNLAPTAGTTDYGYVLYFSDMDWDSLKEPEKKAFYEDVRRMLQLREEYKDIISPFCSKFKDRNFTAIPAEGCKLQVYANYGSGIAIIVAAKLDESDGDVTLNIDSQKLAEMGLGDFEKFRVTEKLYRPNESRVLSKSQLSELCQYVENNNVVFMVIEGLK</sequence>
<feature type="chain" id="PRO_5012433509" evidence="1">
    <location>
        <begin position="19"/>
        <end position="763"/>
    </location>
</feature>
<dbReference type="InterPro" id="IPR006047">
    <property type="entry name" value="GH13_cat_dom"/>
</dbReference>
<keyword evidence="3" id="KW-0378">Hydrolase</keyword>
<dbReference type="EMBL" id="CP019646">
    <property type="protein sequence ID" value="AQQ70332.1"/>
    <property type="molecule type" value="Genomic_DNA"/>
</dbReference>
<name>A0A1Q2MDJ1_9BACT</name>
<organism evidence="3 4">
    <name type="scientific">Limihaloglobus sulfuriphilus</name>
    <dbReference type="NCBI Taxonomy" id="1851148"/>
    <lineage>
        <taxon>Bacteria</taxon>
        <taxon>Pseudomonadati</taxon>
        <taxon>Planctomycetota</taxon>
        <taxon>Phycisphaerae</taxon>
        <taxon>Sedimentisphaerales</taxon>
        <taxon>Sedimentisphaeraceae</taxon>
        <taxon>Limihaloglobus</taxon>
    </lineage>
</organism>
<proteinExistence type="predicted"/>